<protein>
    <submittedName>
        <fullName evidence="2">Uncharacterized protein</fullName>
    </submittedName>
</protein>
<dbReference type="Proteomes" id="UP001228376">
    <property type="component" value="Unassembled WGS sequence"/>
</dbReference>
<keyword evidence="3" id="KW-1185">Reference proteome</keyword>
<organism evidence="2 3">
    <name type="scientific">Tigheibacillus jepli</name>
    <dbReference type="NCBI Taxonomy" id="3035914"/>
    <lineage>
        <taxon>Bacteria</taxon>
        <taxon>Bacillati</taxon>
        <taxon>Bacillota</taxon>
        <taxon>Bacilli</taxon>
        <taxon>Bacillales</taxon>
        <taxon>Bacillaceae</taxon>
        <taxon>Tigheibacillus</taxon>
    </lineage>
</organism>
<accession>A0ABU5CHC6</accession>
<proteinExistence type="predicted"/>
<evidence type="ECO:0000313" key="3">
    <source>
        <dbReference type="Proteomes" id="UP001228376"/>
    </source>
</evidence>
<feature type="region of interest" description="Disordered" evidence="1">
    <location>
        <begin position="1"/>
        <end position="58"/>
    </location>
</feature>
<dbReference type="RefSeq" id="WP_320384576.1">
    <property type="nucleotide sequence ID" value="NZ_JAROCA020000001.1"/>
</dbReference>
<feature type="compositionally biased region" description="Basic residues" evidence="1">
    <location>
        <begin position="7"/>
        <end position="23"/>
    </location>
</feature>
<dbReference type="EMBL" id="JAROCA020000001">
    <property type="protein sequence ID" value="MDY0405729.1"/>
    <property type="molecule type" value="Genomic_DNA"/>
</dbReference>
<name>A0ABU5CHC6_9BACI</name>
<reference evidence="2 3" key="1">
    <citation type="submission" date="2023-10" db="EMBL/GenBank/DDBJ databases">
        <title>179-bfca-hs.</title>
        <authorList>
            <person name="Miliotis G."/>
            <person name="Sengupta P."/>
            <person name="Hameed A."/>
            <person name="Chuvochina M."/>
            <person name="Mcdonagh F."/>
            <person name="Simpson A.C."/>
            <person name="Singh N.K."/>
            <person name="Rekha P.D."/>
            <person name="Raman K."/>
            <person name="Hugenholtz P."/>
            <person name="Venkateswaran K."/>
        </authorList>
    </citation>
    <scope>NUCLEOTIDE SEQUENCE [LARGE SCALE GENOMIC DNA]</scope>
    <source>
        <strain evidence="2 3">179-BFC-A-HS</strain>
    </source>
</reference>
<gene>
    <name evidence="2" type="ORF">P5G51_010290</name>
</gene>
<evidence type="ECO:0000256" key="1">
    <source>
        <dbReference type="SAM" id="MobiDB-lite"/>
    </source>
</evidence>
<evidence type="ECO:0000313" key="2">
    <source>
        <dbReference type="EMBL" id="MDY0405729.1"/>
    </source>
</evidence>
<sequence>MNEKSKQQKKKIKAIIKHSKKGTKSSTVLIGHPLDEQRPKRPYRLKTRRPGAAVTRPI</sequence>
<feature type="compositionally biased region" description="Basic residues" evidence="1">
    <location>
        <begin position="40"/>
        <end position="49"/>
    </location>
</feature>
<comment type="caution">
    <text evidence="2">The sequence shown here is derived from an EMBL/GenBank/DDBJ whole genome shotgun (WGS) entry which is preliminary data.</text>
</comment>